<dbReference type="InterPro" id="IPR011990">
    <property type="entry name" value="TPR-like_helical_dom_sf"/>
</dbReference>
<dbReference type="PANTHER" id="PTHR46540">
    <property type="entry name" value="TETRATRICOPEPTIDE REPEAT PROTEIN 12"/>
    <property type="match status" value="1"/>
</dbReference>
<dbReference type="PANTHER" id="PTHR46540:SF1">
    <property type="entry name" value="TETRATRICOPEPTIDE REPEAT PROTEIN 12"/>
    <property type="match status" value="1"/>
</dbReference>
<dbReference type="Proteomes" id="UP001162162">
    <property type="component" value="Unassembled WGS sequence"/>
</dbReference>
<dbReference type="EMBL" id="JAPWTK010000456">
    <property type="protein sequence ID" value="KAJ8939997.1"/>
    <property type="molecule type" value="Genomic_DNA"/>
</dbReference>
<keyword evidence="2" id="KW-1185">Reference proteome</keyword>
<dbReference type="Gene3D" id="1.25.40.10">
    <property type="entry name" value="Tetratricopeptide repeat domain"/>
    <property type="match status" value="1"/>
</dbReference>
<organism evidence="1 2">
    <name type="scientific">Aromia moschata</name>
    <dbReference type="NCBI Taxonomy" id="1265417"/>
    <lineage>
        <taxon>Eukaryota</taxon>
        <taxon>Metazoa</taxon>
        <taxon>Ecdysozoa</taxon>
        <taxon>Arthropoda</taxon>
        <taxon>Hexapoda</taxon>
        <taxon>Insecta</taxon>
        <taxon>Pterygota</taxon>
        <taxon>Neoptera</taxon>
        <taxon>Endopterygota</taxon>
        <taxon>Coleoptera</taxon>
        <taxon>Polyphaga</taxon>
        <taxon>Cucujiformia</taxon>
        <taxon>Chrysomeloidea</taxon>
        <taxon>Cerambycidae</taxon>
        <taxon>Cerambycinae</taxon>
        <taxon>Callichromatini</taxon>
        <taxon>Aromia</taxon>
    </lineage>
</organism>
<dbReference type="GO" id="GO:0005813">
    <property type="term" value="C:centrosome"/>
    <property type="evidence" value="ECO:0007669"/>
    <property type="project" value="TreeGrafter"/>
</dbReference>
<name>A0AAV8XN26_9CUCU</name>
<sequence>MYDKAKEDLSWALRLNENCLKSWLLLAKANFESKNFKEYNKAIEDAIQRNPGDAPFIRDFKASLEKEDKDEGEAKAGKD</sequence>
<dbReference type="GO" id="GO:0007288">
    <property type="term" value="P:sperm axoneme assembly"/>
    <property type="evidence" value="ECO:0007669"/>
    <property type="project" value="TreeGrafter"/>
</dbReference>
<proteinExistence type="predicted"/>
<evidence type="ECO:0000313" key="1">
    <source>
        <dbReference type="EMBL" id="KAJ8939997.1"/>
    </source>
</evidence>
<dbReference type="InterPro" id="IPR043195">
    <property type="entry name" value="TTC12"/>
</dbReference>
<dbReference type="GO" id="GO:0070286">
    <property type="term" value="P:axonemal dynein complex assembly"/>
    <property type="evidence" value="ECO:0007669"/>
    <property type="project" value="TreeGrafter"/>
</dbReference>
<comment type="caution">
    <text evidence="1">The sequence shown here is derived from an EMBL/GenBank/DDBJ whole genome shotgun (WGS) entry which is preliminary data.</text>
</comment>
<dbReference type="GO" id="GO:0005737">
    <property type="term" value="C:cytoplasm"/>
    <property type="evidence" value="ECO:0007669"/>
    <property type="project" value="TreeGrafter"/>
</dbReference>
<reference evidence="1" key="1">
    <citation type="journal article" date="2023" name="Insect Mol. Biol.">
        <title>Genome sequencing provides insights into the evolution of gene families encoding plant cell wall-degrading enzymes in longhorned beetles.</title>
        <authorList>
            <person name="Shin N.R."/>
            <person name="Okamura Y."/>
            <person name="Kirsch R."/>
            <person name="Pauchet Y."/>
        </authorList>
    </citation>
    <scope>NUCLEOTIDE SEQUENCE</scope>
    <source>
        <strain evidence="1">AMC_N1</strain>
    </source>
</reference>
<dbReference type="SUPFAM" id="SSF48452">
    <property type="entry name" value="TPR-like"/>
    <property type="match status" value="1"/>
</dbReference>
<dbReference type="AlphaFoldDB" id="A0AAV8XN26"/>
<evidence type="ECO:0000313" key="2">
    <source>
        <dbReference type="Proteomes" id="UP001162162"/>
    </source>
</evidence>
<accession>A0AAV8XN26</accession>
<protein>
    <submittedName>
        <fullName evidence="1">Uncharacterized protein</fullName>
    </submittedName>
</protein>
<gene>
    <name evidence="1" type="ORF">NQ318_012919</name>
</gene>